<evidence type="ECO:0000313" key="2">
    <source>
        <dbReference type="Proteomes" id="UP000305234"/>
    </source>
</evidence>
<dbReference type="EMBL" id="SYUW01000013">
    <property type="protein sequence ID" value="TKF27513.1"/>
    <property type="molecule type" value="Genomic_DNA"/>
</dbReference>
<name>A0A4U1Z0D7_9VIBR</name>
<reference evidence="1 2" key="1">
    <citation type="submission" date="2019-04" db="EMBL/GenBank/DDBJ databases">
        <title>A reverse ecology approach based on a biological definition of microbial populations.</title>
        <authorList>
            <person name="Arevalo P."/>
            <person name="Vaninsberghe D."/>
            <person name="Elsherbini J."/>
            <person name="Gore J."/>
            <person name="Polz M."/>
        </authorList>
    </citation>
    <scope>NUCLEOTIDE SEQUENCE [LARGE SCALE GENOMIC DNA]</scope>
    <source>
        <strain evidence="1 2">10N.261.46.E4</strain>
    </source>
</reference>
<protein>
    <submittedName>
        <fullName evidence="1">Uncharacterized protein</fullName>
    </submittedName>
</protein>
<comment type="caution">
    <text evidence="1">The sequence shown here is derived from an EMBL/GenBank/DDBJ whole genome shotgun (WGS) entry which is preliminary data.</text>
</comment>
<dbReference type="AlphaFoldDB" id="A0A4U1Z0D7"/>
<gene>
    <name evidence="1" type="ORF">FCV52_04660</name>
</gene>
<sequence>MSDFTAIGQLVTEARNLLDSIKGGAIRTMQTQFDALVNAKKVVLDKFVSDQYGRVSSVLNDVHRELPHVLLTPNQRMETVNNKSIRGYKTIYCQEFEVTREATVHGSSGVDHTGNGVLEEFRTNVIGSRTYVNGSFDILRIKFKRSDGTTHPSRLNNFWNTGNHQGAMTGAALVKVVSGSVGGWPVQINHGDGWETRGSQASADTRSGNLNSGLGHSCISLGNNTVQGDEGEILICLFGVANGVVDFDRWGLWPELDKSWRV</sequence>
<accession>A0A4U1Z0D7</accession>
<dbReference type="RefSeq" id="WP_136997341.1">
    <property type="nucleotide sequence ID" value="NZ_SYUW01000013.1"/>
</dbReference>
<evidence type="ECO:0000313" key="1">
    <source>
        <dbReference type="EMBL" id="TKF27513.1"/>
    </source>
</evidence>
<organism evidence="1 2">
    <name type="scientific">Vibrio kanaloae</name>
    <dbReference type="NCBI Taxonomy" id="170673"/>
    <lineage>
        <taxon>Bacteria</taxon>
        <taxon>Pseudomonadati</taxon>
        <taxon>Pseudomonadota</taxon>
        <taxon>Gammaproteobacteria</taxon>
        <taxon>Vibrionales</taxon>
        <taxon>Vibrionaceae</taxon>
        <taxon>Vibrio</taxon>
    </lineage>
</organism>
<proteinExistence type="predicted"/>
<dbReference type="Proteomes" id="UP000305234">
    <property type="component" value="Unassembled WGS sequence"/>
</dbReference>